<accession>A0A558HX46</accession>
<feature type="domain" description="Heme-copper oxidase subunit III family profile" evidence="12">
    <location>
        <begin position="2"/>
        <end position="286"/>
    </location>
</feature>
<feature type="transmembrane region" description="Helical" evidence="11">
    <location>
        <begin position="12"/>
        <end position="32"/>
    </location>
</feature>
<keyword evidence="5" id="KW-1278">Translocase</keyword>
<dbReference type="GO" id="GO:0019646">
    <property type="term" value="P:aerobic electron transport chain"/>
    <property type="evidence" value="ECO:0007669"/>
    <property type="project" value="InterPro"/>
</dbReference>
<dbReference type="GO" id="GO:0005886">
    <property type="term" value="C:plasma membrane"/>
    <property type="evidence" value="ECO:0007669"/>
    <property type="project" value="UniProtKB-SubCell"/>
</dbReference>
<sequence length="286" mass="31775">MSSGSYYVPAHSAWPILGVLAVGSMMVGTGIWMVHGSAAWLSGIGLLAVMLVMAGWFRDVIHESMSGLYDDQMDRSFRWGMGWFIFSELMFFAAFFGALFYVRTFALPWLDGEGAKGVTALLWPDFTASWPLMNPPDASISGPKEVLSPWQLPLANTLLLVSSSITLTVAHEGLKMGYRRTARNWLAGTVGLGVCFLTLQGIEYYEAWHHLGLTLQAGVYGGTFFLLTGFHGLHVTIGTLILAVMLVRVIRGHFSTEHHFAFEAAAWYWHFVDAVWIGLFLFVYVF</sequence>
<dbReference type="InterPro" id="IPR024791">
    <property type="entry name" value="Cyt_c/ubiquinol_Oxase_su3"/>
</dbReference>
<dbReference type="InterPro" id="IPR035973">
    <property type="entry name" value="Cyt_c_oxidase_su3-like_sf"/>
</dbReference>
<dbReference type="RefSeq" id="WP_024950520.1">
    <property type="nucleotide sequence ID" value="NZ_CAWOWR010000001.1"/>
</dbReference>
<name>A0A558HX46_9GAMM</name>
<evidence type="ECO:0000256" key="6">
    <source>
        <dbReference type="ARBA" id="ARBA00022989"/>
    </source>
</evidence>
<feature type="transmembrane region" description="Helical" evidence="11">
    <location>
        <begin position="38"/>
        <end position="58"/>
    </location>
</feature>
<dbReference type="Gene3D" id="1.20.120.80">
    <property type="entry name" value="Cytochrome c oxidase, subunit III, four-helix bundle"/>
    <property type="match status" value="1"/>
</dbReference>
<dbReference type="InterPro" id="IPR013833">
    <property type="entry name" value="Cyt_c_oxidase_su3_a-hlx"/>
</dbReference>
<evidence type="ECO:0000259" key="12">
    <source>
        <dbReference type="PROSITE" id="PS50253"/>
    </source>
</evidence>
<dbReference type="PROSITE" id="PS50253">
    <property type="entry name" value="COX3"/>
    <property type="match status" value="1"/>
</dbReference>
<evidence type="ECO:0000256" key="2">
    <source>
        <dbReference type="ARBA" id="ARBA00010581"/>
    </source>
</evidence>
<keyword evidence="7 11" id="KW-0472">Membrane</keyword>
<dbReference type="Pfam" id="PF00510">
    <property type="entry name" value="COX3"/>
    <property type="match status" value="2"/>
</dbReference>
<keyword evidence="14" id="KW-1185">Reference proteome</keyword>
<evidence type="ECO:0000256" key="4">
    <source>
        <dbReference type="ARBA" id="ARBA00022692"/>
    </source>
</evidence>
<proteinExistence type="inferred from homology"/>
<comment type="subcellular location">
    <subcellularLocation>
        <location evidence="10">Cell membrane</location>
        <topology evidence="10">Multi-pass membrane protein</topology>
    </subcellularLocation>
    <subcellularLocation>
        <location evidence="1">Membrane</location>
        <topology evidence="1">Multi-pass membrane protein</topology>
    </subcellularLocation>
</comment>
<evidence type="ECO:0000256" key="3">
    <source>
        <dbReference type="ARBA" id="ARBA00012949"/>
    </source>
</evidence>
<comment type="caution">
    <text evidence="13">The sequence shown here is derived from an EMBL/GenBank/DDBJ whole genome shotgun (WGS) entry which is preliminary data.</text>
</comment>
<gene>
    <name evidence="13" type="ORF">FQP86_01045</name>
</gene>
<feature type="transmembrane region" description="Helical" evidence="11">
    <location>
        <begin position="79"/>
        <end position="102"/>
    </location>
</feature>
<evidence type="ECO:0000256" key="10">
    <source>
        <dbReference type="RuleBase" id="RU003376"/>
    </source>
</evidence>
<protein>
    <recommendedName>
        <fullName evidence="3">cytochrome-c oxidase</fullName>
        <ecNumber evidence="3">7.1.1.9</ecNumber>
    </recommendedName>
    <alternativeName>
        <fullName evidence="8">Cytochrome aa3 subunit 3</fullName>
    </alternativeName>
    <alternativeName>
        <fullName evidence="9">Cytochrome c oxidase polypeptide III</fullName>
    </alternativeName>
</protein>
<dbReference type="InterPro" id="IPR000298">
    <property type="entry name" value="Cyt_c_oxidase-like_su3"/>
</dbReference>
<dbReference type="PANTHER" id="PTHR11403">
    <property type="entry name" value="CYTOCHROME C OXIDASE SUBUNIT III"/>
    <property type="match status" value="1"/>
</dbReference>
<dbReference type="SUPFAM" id="SSF81452">
    <property type="entry name" value="Cytochrome c oxidase subunit III-like"/>
    <property type="match status" value="1"/>
</dbReference>
<evidence type="ECO:0000256" key="5">
    <source>
        <dbReference type="ARBA" id="ARBA00022967"/>
    </source>
</evidence>
<dbReference type="CDD" id="cd01665">
    <property type="entry name" value="Cyt_c_Oxidase_III"/>
    <property type="match status" value="1"/>
</dbReference>
<keyword evidence="4 10" id="KW-0812">Transmembrane</keyword>
<comment type="similarity">
    <text evidence="2 10">Belongs to the cytochrome c oxidase subunit 3 family.</text>
</comment>
<dbReference type="OrthoDB" id="9810850at2"/>
<evidence type="ECO:0000256" key="11">
    <source>
        <dbReference type="SAM" id="Phobius"/>
    </source>
</evidence>
<reference evidence="13 14" key="1">
    <citation type="submission" date="2019-07" db="EMBL/GenBank/DDBJ databases">
        <title>Diversity of Bacteria from Kongsfjorden, Arctic.</title>
        <authorList>
            <person name="Yu Y."/>
        </authorList>
    </citation>
    <scope>NUCLEOTIDE SEQUENCE [LARGE SCALE GENOMIC DNA]</scope>
    <source>
        <strain evidence="13 14">SM1923</strain>
    </source>
</reference>
<dbReference type="GO" id="GO:0004129">
    <property type="term" value="F:cytochrome-c oxidase activity"/>
    <property type="evidence" value="ECO:0007669"/>
    <property type="project" value="UniProtKB-EC"/>
</dbReference>
<feature type="transmembrane region" description="Helical" evidence="11">
    <location>
        <begin position="222"/>
        <end position="247"/>
    </location>
</feature>
<dbReference type="STRING" id="553385.GCA_000591415_00077"/>
<evidence type="ECO:0000313" key="13">
    <source>
        <dbReference type="EMBL" id="TVU73692.1"/>
    </source>
</evidence>
<evidence type="ECO:0000256" key="7">
    <source>
        <dbReference type="ARBA" id="ARBA00023136"/>
    </source>
</evidence>
<feature type="transmembrane region" description="Helical" evidence="11">
    <location>
        <begin position="182"/>
        <end position="202"/>
    </location>
</feature>
<feature type="transmembrane region" description="Helical" evidence="11">
    <location>
        <begin position="267"/>
        <end position="285"/>
    </location>
</feature>
<organism evidence="13 14">
    <name type="scientific">Cobetia crustatorum</name>
    <dbReference type="NCBI Taxonomy" id="553385"/>
    <lineage>
        <taxon>Bacteria</taxon>
        <taxon>Pseudomonadati</taxon>
        <taxon>Pseudomonadota</taxon>
        <taxon>Gammaproteobacteria</taxon>
        <taxon>Oceanospirillales</taxon>
        <taxon>Halomonadaceae</taxon>
        <taxon>Cobetia</taxon>
    </lineage>
</organism>
<evidence type="ECO:0000313" key="14">
    <source>
        <dbReference type="Proteomes" id="UP000319941"/>
    </source>
</evidence>
<dbReference type="InterPro" id="IPR033945">
    <property type="entry name" value="Cyt_c_oxase_su3_dom"/>
</dbReference>
<dbReference type="EC" id="7.1.1.9" evidence="3"/>
<dbReference type="FunFam" id="1.20.120.80:FF:000003">
    <property type="entry name" value="Cytochrome c oxidase subunit 3"/>
    <property type="match status" value="1"/>
</dbReference>
<dbReference type="Gene3D" id="1.10.287.70">
    <property type="match status" value="1"/>
</dbReference>
<dbReference type="AlphaFoldDB" id="A0A558HX46"/>
<dbReference type="Proteomes" id="UP000319941">
    <property type="component" value="Unassembled WGS sequence"/>
</dbReference>
<evidence type="ECO:0000256" key="9">
    <source>
        <dbReference type="ARBA" id="ARBA00031625"/>
    </source>
</evidence>
<dbReference type="PANTHER" id="PTHR11403:SF7">
    <property type="entry name" value="CYTOCHROME C OXIDASE SUBUNIT 3"/>
    <property type="match status" value="1"/>
</dbReference>
<keyword evidence="6 11" id="KW-1133">Transmembrane helix</keyword>
<evidence type="ECO:0000256" key="8">
    <source>
        <dbReference type="ARBA" id="ARBA00031400"/>
    </source>
</evidence>
<dbReference type="EMBL" id="VNFH01000001">
    <property type="protein sequence ID" value="TVU73692.1"/>
    <property type="molecule type" value="Genomic_DNA"/>
</dbReference>
<evidence type="ECO:0000256" key="1">
    <source>
        <dbReference type="ARBA" id="ARBA00004141"/>
    </source>
</evidence>